<comment type="caution">
    <text evidence="2">The sequence shown here is derived from an EMBL/GenBank/DDBJ whole genome shotgun (WGS) entry which is preliminary data.</text>
</comment>
<dbReference type="EMBL" id="RFLX01000010">
    <property type="protein sequence ID" value="RMI20695.1"/>
    <property type="molecule type" value="Genomic_DNA"/>
</dbReference>
<dbReference type="InterPro" id="IPR001509">
    <property type="entry name" value="Epimerase_deHydtase"/>
</dbReference>
<evidence type="ECO:0000313" key="4">
    <source>
        <dbReference type="Proteomes" id="UP000274097"/>
    </source>
</evidence>
<dbReference type="AlphaFoldDB" id="A0A3A9JD82"/>
<dbReference type="EMBL" id="RAQU01000145">
    <property type="protein sequence ID" value="RKK02535.1"/>
    <property type="molecule type" value="Genomic_DNA"/>
</dbReference>
<dbReference type="OrthoDB" id="9814124at2"/>
<reference evidence="2 5" key="1">
    <citation type="submission" date="2018-09" db="EMBL/GenBank/DDBJ databases">
        <title>Roseomonas sp. nov., isolated from feces of Tibetan antelopes in the Qinghai-Tibet plateau, China.</title>
        <authorList>
            <person name="Tian Z."/>
        </authorList>
    </citation>
    <scope>NUCLEOTIDE SEQUENCE [LARGE SCALE GENOMIC DNA]</scope>
    <source>
        <strain evidence="3 4">Z23</strain>
        <strain evidence="2 5">Z24</strain>
    </source>
</reference>
<accession>A0A3A9JD82</accession>
<organism evidence="2 5">
    <name type="scientific">Teichococcus wenyumeiae</name>
    <dbReference type="NCBI Taxonomy" id="2478470"/>
    <lineage>
        <taxon>Bacteria</taxon>
        <taxon>Pseudomonadati</taxon>
        <taxon>Pseudomonadota</taxon>
        <taxon>Alphaproteobacteria</taxon>
        <taxon>Acetobacterales</taxon>
        <taxon>Roseomonadaceae</taxon>
        <taxon>Roseomonas</taxon>
    </lineage>
</organism>
<feature type="domain" description="NAD-dependent epimerase/dehydratase" evidence="1">
    <location>
        <begin position="4"/>
        <end position="197"/>
    </location>
</feature>
<dbReference type="GO" id="GO:0044877">
    <property type="term" value="F:protein-containing complex binding"/>
    <property type="evidence" value="ECO:0007669"/>
    <property type="project" value="TreeGrafter"/>
</dbReference>
<evidence type="ECO:0000313" key="5">
    <source>
        <dbReference type="Proteomes" id="UP000278036"/>
    </source>
</evidence>
<dbReference type="PANTHER" id="PTHR12126">
    <property type="entry name" value="NADH-UBIQUINONE OXIDOREDUCTASE 39 KDA SUBUNIT-RELATED"/>
    <property type="match status" value="1"/>
</dbReference>
<evidence type="ECO:0000259" key="1">
    <source>
        <dbReference type="Pfam" id="PF01370"/>
    </source>
</evidence>
<dbReference type="InterPro" id="IPR051207">
    <property type="entry name" value="ComplexI_NDUFA9_subunit"/>
</dbReference>
<dbReference type="RefSeq" id="WP_120639874.1">
    <property type="nucleotide sequence ID" value="NZ_RAQU01000145.1"/>
</dbReference>
<dbReference type="Proteomes" id="UP000278036">
    <property type="component" value="Unassembled WGS sequence"/>
</dbReference>
<dbReference type="Gene3D" id="3.40.50.720">
    <property type="entry name" value="NAD(P)-binding Rossmann-like Domain"/>
    <property type="match status" value="1"/>
</dbReference>
<dbReference type="InParanoid" id="A0A3A9JD82"/>
<protein>
    <submittedName>
        <fullName evidence="2">NAD-dependent epimerase/dehydratase family protein</fullName>
    </submittedName>
</protein>
<sequence length="329" mass="34001">MGLVAVTGGTGFVGRYAVAALARAGWSVRLLVRRDPVHPLLRDVVPELVLGDLGDEAALARLVRGADAVVHIAGLTKAPDLEGFLRVNRDGTARIVAAAAREAPGARRLLVSSLAAREPALSHYAASKRAGEEAARAAPGGEGWTILRPGVVYGPGDEEGKALRGLATAPLAAMPGPPEPRLAMVHAADVAESIAAFCGAGMAGGLYELCDERPDGYGFAEVLAVTAAALGRKPPRMLRLPDAVFLGAGTAADLWAGLSGRRGIFGRGKARELLHRDWSANPALLPPATLWAPRISLARGMEGVAKWWADGSAEVTLAGAHLPGVDNSD</sequence>
<evidence type="ECO:0000313" key="2">
    <source>
        <dbReference type="EMBL" id="RKK02535.1"/>
    </source>
</evidence>
<dbReference type="InterPro" id="IPR036291">
    <property type="entry name" value="NAD(P)-bd_dom_sf"/>
</dbReference>
<keyword evidence="4" id="KW-1185">Reference proteome</keyword>
<gene>
    <name evidence="2" type="ORF">D6Z83_19275</name>
    <name evidence="3" type="ORF">EBE87_14635</name>
</gene>
<dbReference type="Proteomes" id="UP000274097">
    <property type="component" value="Unassembled WGS sequence"/>
</dbReference>
<dbReference type="PANTHER" id="PTHR12126:SF11">
    <property type="entry name" value="NADH DEHYDROGENASE [UBIQUINONE] 1 ALPHA SUBCOMPLEX SUBUNIT 9, MITOCHONDRIAL"/>
    <property type="match status" value="1"/>
</dbReference>
<evidence type="ECO:0000313" key="3">
    <source>
        <dbReference type="EMBL" id="RMI20695.1"/>
    </source>
</evidence>
<dbReference type="Pfam" id="PF01370">
    <property type="entry name" value="Epimerase"/>
    <property type="match status" value="1"/>
</dbReference>
<name>A0A3A9JD82_9PROT</name>
<dbReference type="SUPFAM" id="SSF51735">
    <property type="entry name" value="NAD(P)-binding Rossmann-fold domains"/>
    <property type="match status" value="1"/>
</dbReference>
<proteinExistence type="predicted"/>